<feature type="region of interest" description="Disordered" evidence="1">
    <location>
        <begin position="452"/>
        <end position="479"/>
    </location>
</feature>
<proteinExistence type="predicted"/>
<evidence type="ECO:0000313" key="2">
    <source>
        <dbReference type="EMBL" id="PNG98003.1"/>
    </source>
</evidence>
<dbReference type="PANTHER" id="PTHR48228">
    <property type="entry name" value="SUCCINYL-COA--D-CITRAMALATE COA-TRANSFERASE"/>
    <property type="match status" value="1"/>
</dbReference>
<reference evidence="2 3" key="1">
    <citation type="submission" date="2015-09" db="EMBL/GenBank/DDBJ databases">
        <title>Genome sequence, genome mining and natural product profiling of a biocontrol bacterium Streptomyces malaysiensis F913.</title>
        <authorList>
            <person name="Xu Y."/>
            <person name="Wei J."/>
            <person name="Xie J."/>
            <person name="Li T."/>
            <person name="Zhou Z."/>
        </authorList>
    </citation>
    <scope>NUCLEOTIDE SEQUENCE [LARGE SCALE GENOMIC DNA]</scope>
    <source>
        <strain evidence="2 3">F913</strain>
    </source>
</reference>
<name>A0A2J7ZCK1_STRMQ</name>
<dbReference type="GO" id="GO:0003824">
    <property type="term" value="F:catalytic activity"/>
    <property type="evidence" value="ECO:0007669"/>
    <property type="project" value="InterPro"/>
</dbReference>
<dbReference type="Proteomes" id="UP000236520">
    <property type="component" value="Unassembled WGS sequence"/>
</dbReference>
<comment type="caution">
    <text evidence="2">The sequence shown here is derived from an EMBL/GenBank/DDBJ whole genome shotgun (WGS) entry which is preliminary data.</text>
</comment>
<dbReference type="Gene3D" id="3.40.50.10540">
    <property type="entry name" value="Crotonobetainyl-coa:carnitine coa-transferase, domain 1"/>
    <property type="match status" value="1"/>
</dbReference>
<dbReference type="InterPro" id="IPR023606">
    <property type="entry name" value="CoA-Trfase_III_dom_1_sf"/>
</dbReference>
<accession>A0A2J7ZCK1</accession>
<dbReference type="RefSeq" id="WP_102934905.1">
    <property type="nucleotide sequence ID" value="NZ_LJIW01000001.1"/>
</dbReference>
<organism evidence="2 3">
    <name type="scientific">Streptomyces malaysiensis</name>
    <dbReference type="NCBI Taxonomy" id="92644"/>
    <lineage>
        <taxon>Bacteria</taxon>
        <taxon>Bacillati</taxon>
        <taxon>Actinomycetota</taxon>
        <taxon>Actinomycetes</taxon>
        <taxon>Kitasatosporales</taxon>
        <taxon>Streptomycetaceae</taxon>
        <taxon>Streptomyces</taxon>
        <taxon>Streptomyces violaceusniger group</taxon>
    </lineage>
</organism>
<evidence type="ECO:0008006" key="4">
    <source>
        <dbReference type="Google" id="ProtNLM"/>
    </source>
</evidence>
<dbReference type="SUPFAM" id="SSF89796">
    <property type="entry name" value="CoA-transferase family III (CaiB/BaiF)"/>
    <property type="match status" value="2"/>
</dbReference>
<evidence type="ECO:0000313" key="3">
    <source>
        <dbReference type="Proteomes" id="UP000236520"/>
    </source>
</evidence>
<evidence type="ECO:0000256" key="1">
    <source>
        <dbReference type="SAM" id="MobiDB-lite"/>
    </source>
</evidence>
<keyword evidence="3" id="KW-1185">Reference proteome</keyword>
<dbReference type="AlphaFoldDB" id="A0A2J7ZCK1"/>
<sequence>MTRSDDVPPPDAATAHAWTALGGDPALLERVTYRAVSGGLPARLPVAELARATVGVCSLAAAELGARRSGGAVPAVRVDEGAVATAFISERHLRIDGRRPTNFAPLSGFWRAADGWVRTHANYPHHRARLLTALGLPAHSGPDELAAALAERPARAIQETVYAAGGLAVAVVEPGESEIPLAGLPLAECQRIGEGAPRALPEPPLPTSGVPSPSGVLPAYAMLPASGVRVLDLTRVIAGPVATRTLALLGADVLRVDSPRLPEDPDAHADTGFGKRSSALDLAAPEDRRTFEVLLADADVVVTGYRPGALDRYGLGADALLERRPGLIVAQLCAWGWSGPWADRRGFDSLVQAATGIAAIEAKDDGDGHPGVLPAQALDHGTGYLLAAAVLRALTERQDIGGGHHLRLSLAGTASWLTRGIAPATSVGGPAHDPALWLAETASDLGALRHARSPIASPDGPLDWARPPGRLGADAPRWL</sequence>
<protein>
    <recommendedName>
        <fullName evidence="4">Carnitine dehydratase</fullName>
    </recommendedName>
</protein>
<dbReference type="InterPro" id="IPR050509">
    <property type="entry name" value="CoA-transferase_III"/>
</dbReference>
<dbReference type="PANTHER" id="PTHR48228:SF4">
    <property type="entry name" value="BLR3030 PROTEIN"/>
    <property type="match status" value="1"/>
</dbReference>
<dbReference type="EMBL" id="LJIW01000001">
    <property type="protein sequence ID" value="PNG98003.1"/>
    <property type="molecule type" value="Genomic_DNA"/>
</dbReference>
<dbReference type="InterPro" id="IPR003673">
    <property type="entry name" value="CoA-Trfase_fam_III"/>
</dbReference>
<dbReference type="Pfam" id="PF02515">
    <property type="entry name" value="CoA_transf_3"/>
    <property type="match status" value="1"/>
</dbReference>
<gene>
    <name evidence="2" type="ORF">SMF913_14028</name>
</gene>